<proteinExistence type="predicted"/>
<dbReference type="AlphaFoldDB" id="A0A0N4UHF6"/>
<accession>A0A0N4UHF6</accession>
<name>A0A0N4UHF6_DRAME</name>
<dbReference type="WBParaSite" id="DME_0000698401-mRNA-1">
    <property type="protein sequence ID" value="DME_0000698401-mRNA-1"/>
    <property type="gene ID" value="DME_0000698401"/>
</dbReference>
<organism evidence="2 4">
    <name type="scientific">Dracunculus medinensis</name>
    <name type="common">Guinea worm</name>
    <dbReference type="NCBI Taxonomy" id="318479"/>
    <lineage>
        <taxon>Eukaryota</taxon>
        <taxon>Metazoa</taxon>
        <taxon>Ecdysozoa</taxon>
        <taxon>Nematoda</taxon>
        <taxon>Chromadorea</taxon>
        <taxon>Rhabditida</taxon>
        <taxon>Spirurina</taxon>
        <taxon>Dracunculoidea</taxon>
        <taxon>Dracunculidae</taxon>
        <taxon>Dracunculus</taxon>
    </lineage>
</organism>
<protein>
    <submittedName>
        <fullName evidence="4">GOLGA2L5 domain-containing protein</fullName>
    </submittedName>
</protein>
<evidence type="ECO:0000313" key="4">
    <source>
        <dbReference type="WBParaSite" id="DME_0000698401-mRNA-1"/>
    </source>
</evidence>
<reference evidence="4" key="1">
    <citation type="submission" date="2017-02" db="UniProtKB">
        <authorList>
            <consortium name="WormBaseParasite"/>
        </authorList>
    </citation>
    <scope>IDENTIFICATION</scope>
</reference>
<evidence type="ECO:0000313" key="2">
    <source>
        <dbReference type="Proteomes" id="UP000038040"/>
    </source>
</evidence>
<keyword evidence="3" id="KW-1185">Reference proteome</keyword>
<dbReference type="Proteomes" id="UP000038040">
    <property type="component" value="Unplaced"/>
</dbReference>
<evidence type="ECO:0000313" key="1">
    <source>
        <dbReference type="EMBL" id="VDN59810.1"/>
    </source>
</evidence>
<dbReference type="EMBL" id="UYYG01001191">
    <property type="protein sequence ID" value="VDN59810.1"/>
    <property type="molecule type" value="Genomic_DNA"/>
</dbReference>
<sequence>MGISAENVRHQVDLDAKLGDLQDQLLILQQRLKKESTADATDDTQYSPAIFSIYKTAVNGYSLPEQSAEVTI</sequence>
<dbReference type="Proteomes" id="UP000274756">
    <property type="component" value="Unassembled WGS sequence"/>
</dbReference>
<gene>
    <name evidence="1" type="ORF">DME_LOCUS9783</name>
</gene>
<reference evidence="1 3" key="2">
    <citation type="submission" date="2018-11" db="EMBL/GenBank/DDBJ databases">
        <authorList>
            <consortium name="Pathogen Informatics"/>
        </authorList>
    </citation>
    <scope>NUCLEOTIDE SEQUENCE [LARGE SCALE GENOMIC DNA]</scope>
</reference>
<evidence type="ECO:0000313" key="3">
    <source>
        <dbReference type="Proteomes" id="UP000274756"/>
    </source>
</evidence>